<proteinExistence type="predicted"/>
<evidence type="ECO:0000313" key="3">
    <source>
        <dbReference type="Proteomes" id="UP000479526"/>
    </source>
</evidence>
<feature type="region of interest" description="Disordered" evidence="1">
    <location>
        <begin position="1"/>
        <end position="22"/>
    </location>
</feature>
<keyword evidence="3" id="KW-1185">Reference proteome</keyword>
<evidence type="ECO:0000256" key="1">
    <source>
        <dbReference type="SAM" id="MobiDB-lite"/>
    </source>
</evidence>
<sequence>MHREVEGANADLVDPDLAPTGTIKKNRAHSISICRKEWPEVKPKEGSLSANGNFSVRYINASDNRSSGSQLGVFYQQTRRLGNDPFYLAANARPQDHDQPSVR</sequence>
<dbReference type="Proteomes" id="UP000479526">
    <property type="component" value="Unassembled WGS sequence"/>
</dbReference>
<dbReference type="AlphaFoldDB" id="A0A7C9J964"/>
<organism evidence="2 3">
    <name type="scientific">Herbidospora solisilvae</name>
    <dbReference type="NCBI Taxonomy" id="2696284"/>
    <lineage>
        <taxon>Bacteria</taxon>
        <taxon>Bacillati</taxon>
        <taxon>Actinomycetota</taxon>
        <taxon>Actinomycetes</taxon>
        <taxon>Streptosporangiales</taxon>
        <taxon>Streptosporangiaceae</taxon>
        <taxon>Herbidospora</taxon>
    </lineage>
</organism>
<dbReference type="RefSeq" id="WP_161484298.1">
    <property type="nucleotide sequence ID" value="NZ_WXEW01000016.1"/>
</dbReference>
<protein>
    <submittedName>
        <fullName evidence="2">Uncharacterized protein</fullName>
    </submittedName>
</protein>
<accession>A0A7C9J964</accession>
<reference evidence="2 3" key="1">
    <citation type="submission" date="2020-01" db="EMBL/GenBank/DDBJ databases">
        <title>Herbidospora sp. NEAU-GS84 nov., a novel actinomycete isolated from soil.</title>
        <authorList>
            <person name="Han L."/>
        </authorList>
    </citation>
    <scope>NUCLEOTIDE SEQUENCE [LARGE SCALE GENOMIC DNA]</scope>
    <source>
        <strain evidence="2 3">NEAU-GS84</strain>
    </source>
</reference>
<dbReference type="EMBL" id="WXEW01000016">
    <property type="protein sequence ID" value="NAS27360.1"/>
    <property type="molecule type" value="Genomic_DNA"/>
</dbReference>
<comment type="caution">
    <text evidence="2">The sequence shown here is derived from an EMBL/GenBank/DDBJ whole genome shotgun (WGS) entry which is preliminary data.</text>
</comment>
<name>A0A7C9J964_9ACTN</name>
<gene>
    <name evidence="2" type="ORF">GT755_37540</name>
</gene>
<evidence type="ECO:0000313" key="2">
    <source>
        <dbReference type="EMBL" id="NAS27360.1"/>
    </source>
</evidence>